<organism evidence="2 3">
    <name type="scientific">Porites evermanni</name>
    <dbReference type="NCBI Taxonomy" id="104178"/>
    <lineage>
        <taxon>Eukaryota</taxon>
        <taxon>Metazoa</taxon>
        <taxon>Cnidaria</taxon>
        <taxon>Anthozoa</taxon>
        <taxon>Hexacorallia</taxon>
        <taxon>Scleractinia</taxon>
        <taxon>Fungiina</taxon>
        <taxon>Poritidae</taxon>
        <taxon>Porites</taxon>
    </lineage>
</organism>
<sequence length="283" mass="32263">MAVNVTEILRRTLGCEKFPEMLPYMKRIEETEERFTTVGRLVEKYSAGLDKLSQKGENLCSSLGACSSHLLSGDEVKNHLSNYAMHLSAVQQQRTELKDVLRDKISGDILSYEGKCQEMRKSVKICEDALRKKNHRLHELAKAKNKVPLDPRRINAANIKFEQSRYQARRCEEDIKVEMLHFERKKLEDFNRVLADFLLAEMRFHAEALQEYTAAFRCLPLLSAGSNDTGDDHDDGDSSCLKSRERKIAFHSSDEVFPVKSQKSGRAKKSDSSDSPLSIGDLY</sequence>
<evidence type="ECO:0000313" key="3">
    <source>
        <dbReference type="Proteomes" id="UP001159427"/>
    </source>
</evidence>
<name>A0ABN8ML01_9CNID</name>
<dbReference type="PANTHER" id="PTHR21223:SF2">
    <property type="entry name" value="CBY1-INTERACTING BAR DOMAIN-CONTAINING PROTEIN HOMOLOG"/>
    <property type="match status" value="1"/>
</dbReference>
<accession>A0ABN8ML01</accession>
<dbReference type="Proteomes" id="UP001159427">
    <property type="component" value="Unassembled WGS sequence"/>
</dbReference>
<dbReference type="Gene3D" id="1.20.1270.60">
    <property type="entry name" value="Arfaptin homology (AH) domain/BAR domain"/>
    <property type="match status" value="1"/>
</dbReference>
<feature type="region of interest" description="Disordered" evidence="1">
    <location>
        <begin position="252"/>
        <end position="283"/>
    </location>
</feature>
<dbReference type="InterPro" id="IPR027267">
    <property type="entry name" value="AH/BAR_dom_sf"/>
</dbReference>
<reference evidence="2 3" key="1">
    <citation type="submission" date="2022-05" db="EMBL/GenBank/DDBJ databases">
        <authorList>
            <consortium name="Genoscope - CEA"/>
            <person name="William W."/>
        </authorList>
    </citation>
    <scope>NUCLEOTIDE SEQUENCE [LARGE SCALE GENOMIC DNA]</scope>
</reference>
<dbReference type="Pfam" id="PF06730">
    <property type="entry name" value="FAM92"/>
    <property type="match status" value="1"/>
</dbReference>
<evidence type="ECO:0008006" key="4">
    <source>
        <dbReference type="Google" id="ProtNLM"/>
    </source>
</evidence>
<gene>
    <name evidence="2" type="ORF">PEVE_00036004</name>
</gene>
<comment type="caution">
    <text evidence="2">The sequence shown here is derived from an EMBL/GenBank/DDBJ whole genome shotgun (WGS) entry which is preliminary data.</text>
</comment>
<keyword evidence="3" id="KW-1185">Reference proteome</keyword>
<dbReference type="PANTHER" id="PTHR21223">
    <property type="entry name" value="CBY1-INTERACTING BAR DOMAIN-CONTAINING PROTEIN HOMOLOG"/>
    <property type="match status" value="1"/>
</dbReference>
<proteinExistence type="predicted"/>
<evidence type="ECO:0000313" key="2">
    <source>
        <dbReference type="EMBL" id="CAH3029368.1"/>
    </source>
</evidence>
<protein>
    <recommendedName>
        <fullName evidence="4">BAR domain-containing protein</fullName>
    </recommendedName>
</protein>
<evidence type="ECO:0000256" key="1">
    <source>
        <dbReference type="SAM" id="MobiDB-lite"/>
    </source>
</evidence>
<dbReference type="InterPro" id="IPR009602">
    <property type="entry name" value="CBAR/FAM92"/>
</dbReference>
<dbReference type="EMBL" id="CALNXI010000567">
    <property type="protein sequence ID" value="CAH3029368.1"/>
    <property type="molecule type" value="Genomic_DNA"/>
</dbReference>
<dbReference type="SUPFAM" id="SSF103657">
    <property type="entry name" value="BAR/IMD domain-like"/>
    <property type="match status" value="1"/>
</dbReference>